<comment type="caution">
    <text evidence="1">The sequence shown here is derived from an EMBL/GenBank/DDBJ whole genome shotgun (WGS) entry which is preliminary data.</text>
</comment>
<evidence type="ECO:0000313" key="1">
    <source>
        <dbReference type="EMBL" id="GGN36561.1"/>
    </source>
</evidence>
<name>A0ABQ2J4A5_9ACTN</name>
<reference evidence="2" key="1">
    <citation type="journal article" date="2019" name="Int. J. Syst. Evol. Microbiol.">
        <title>The Global Catalogue of Microorganisms (GCM) 10K type strain sequencing project: providing services to taxonomists for standard genome sequencing and annotation.</title>
        <authorList>
            <consortium name="The Broad Institute Genomics Platform"/>
            <consortium name="The Broad Institute Genome Sequencing Center for Infectious Disease"/>
            <person name="Wu L."/>
            <person name="Ma J."/>
        </authorList>
    </citation>
    <scope>NUCLEOTIDE SEQUENCE [LARGE SCALE GENOMIC DNA]</scope>
    <source>
        <strain evidence="2">CGMCC 4.7323</strain>
    </source>
</reference>
<proteinExistence type="predicted"/>
<evidence type="ECO:0000313" key="2">
    <source>
        <dbReference type="Proteomes" id="UP000600080"/>
    </source>
</evidence>
<gene>
    <name evidence="1" type="ORF">GCM10012285_10460</name>
</gene>
<dbReference type="GeneID" id="301546928"/>
<dbReference type="InterPro" id="IPR045701">
    <property type="entry name" value="DUF6059"/>
</dbReference>
<dbReference type="EMBL" id="BMND01000003">
    <property type="protein sequence ID" value="GGN36561.1"/>
    <property type="molecule type" value="Genomic_DNA"/>
</dbReference>
<dbReference type="Pfam" id="PF19534">
    <property type="entry name" value="DUF6059"/>
    <property type="match status" value="1"/>
</dbReference>
<organism evidence="1 2">
    <name type="scientific">Streptomyces kronopolitis</name>
    <dbReference type="NCBI Taxonomy" id="1612435"/>
    <lineage>
        <taxon>Bacteria</taxon>
        <taxon>Bacillati</taxon>
        <taxon>Actinomycetota</taxon>
        <taxon>Actinomycetes</taxon>
        <taxon>Kitasatosporales</taxon>
        <taxon>Streptomycetaceae</taxon>
        <taxon>Streptomyces</taxon>
    </lineage>
</organism>
<protein>
    <submittedName>
        <fullName evidence="1">Uncharacterized protein</fullName>
    </submittedName>
</protein>
<dbReference type="Proteomes" id="UP000600080">
    <property type="component" value="Unassembled WGS sequence"/>
</dbReference>
<sequence>MRSLLRALVLNLYEGFKALGAMHFPLPPQNPGGRVLTEPPSGSPERLIPSISATAAERWLCDELRREMQWPTL</sequence>
<dbReference type="RefSeq" id="WP_189096355.1">
    <property type="nucleotide sequence ID" value="NZ_BMND01000003.1"/>
</dbReference>
<keyword evidence="2" id="KW-1185">Reference proteome</keyword>
<accession>A0ABQ2J4A5</accession>